<comment type="caution">
    <text evidence="1">The sequence shown here is derived from an EMBL/GenBank/DDBJ whole genome shotgun (WGS) entry which is preliminary data.</text>
</comment>
<reference evidence="1 2" key="1">
    <citation type="submission" date="2018-10" db="EMBL/GenBank/DDBJ databases">
        <title>Sequencing the genomes of 1000 actinobacteria strains.</title>
        <authorList>
            <person name="Klenk H.-P."/>
        </authorList>
    </citation>
    <scope>NUCLEOTIDE SEQUENCE [LARGE SCALE GENOMIC DNA]</scope>
    <source>
        <strain evidence="1 2">DSM 44343</strain>
    </source>
</reference>
<sequence length="283" mass="32023">MAGTMGLMFERVRRGARQKLQRAVSEVVDDSSRETNALVEQLHRQTMDALSETREEVVALHRRVNHLEQQVRRDLTHVMDTDAARQSGDFVLAHMPKAPQFWHPHDTLRYALSQVHIPGMALEFGVATGTTLNIIAAELKPEHRVFGFDVFSGLPDTWRSGFDAGEFAQDTLPDVPGADLIRGLFEDTLPDFLTEHREPVSFLHLDADLYSSTATVLGLVGQRLVAGTIIVFDEFFNYPGWQQHEYRAWHEFVSRTGIEFEYLGYTASHEQVIARVTAPVVRP</sequence>
<name>A0A495K0K4_WILMA</name>
<evidence type="ECO:0000313" key="1">
    <source>
        <dbReference type="EMBL" id="RKR94032.1"/>
    </source>
</evidence>
<dbReference type="Proteomes" id="UP000274762">
    <property type="component" value="Unassembled WGS sequence"/>
</dbReference>
<dbReference type="EMBL" id="RBKV01000001">
    <property type="protein sequence ID" value="RKR94032.1"/>
    <property type="molecule type" value="Genomic_DNA"/>
</dbReference>
<dbReference type="InterPro" id="IPR008884">
    <property type="entry name" value="TylF_MeTrfase"/>
</dbReference>
<proteinExistence type="predicted"/>
<dbReference type="PANTHER" id="PTHR40036">
    <property type="entry name" value="MACROCIN O-METHYLTRANSFERASE"/>
    <property type="match status" value="1"/>
</dbReference>
<protein>
    <submittedName>
        <fullName evidence="1">Macrocin-O-methyltransferase TylF</fullName>
    </submittedName>
</protein>
<dbReference type="GO" id="GO:0032259">
    <property type="term" value="P:methylation"/>
    <property type="evidence" value="ECO:0007669"/>
    <property type="project" value="UniProtKB-KW"/>
</dbReference>
<evidence type="ECO:0000313" key="2">
    <source>
        <dbReference type="Proteomes" id="UP000274762"/>
    </source>
</evidence>
<dbReference type="GO" id="GO:0008168">
    <property type="term" value="F:methyltransferase activity"/>
    <property type="evidence" value="ECO:0007669"/>
    <property type="project" value="UniProtKB-KW"/>
</dbReference>
<accession>A0A495K0K4</accession>
<dbReference type="AlphaFoldDB" id="A0A495K0K4"/>
<dbReference type="InterPro" id="IPR029063">
    <property type="entry name" value="SAM-dependent_MTases_sf"/>
</dbReference>
<gene>
    <name evidence="1" type="ORF">DFJ75_0822</name>
</gene>
<keyword evidence="1" id="KW-0489">Methyltransferase</keyword>
<keyword evidence="1" id="KW-0808">Transferase</keyword>
<dbReference type="SUPFAM" id="SSF53335">
    <property type="entry name" value="S-adenosyl-L-methionine-dependent methyltransferases"/>
    <property type="match status" value="1"/>
</dbReference>
<organism evidence="1 2">
    <name type="scientific">Williamsia marianensis</name>
    <dbReference type="NCBI Taxonomy" id="85044"/>
    <lineage>
        <taxon>Bacteria</taxon>
        <taxon>Bacillati</taxon>
        <taxon>Actinomycetota</taxon>
        <taxon>Actinomycetes</taxon>
        <taxon>Mycobacteriales</taxon>
        <taxon>Nocardiaceae</taxon>
        <taxon>Williamsia</taxon>
    </lineage>
</organism>
<dbReference type="Gene3D" id="3.40.50.150">
    <property type="entry name" value="Vaccinia Virus protein VP39"/>
    <property type="match status" value="1"/>
</dbReference>
<dbReference type="PANTHER" id="PTHR40036:SF1">
    <property type="entry name" value="MACROCIN O-METHYLTRANSFERASE"/>
    <property type="match status" value="1"/>
</dbReference>
<dbReference type="Pfam" id="PF13578">
    <property type="entry name" value="Methyltransf_24"/>
    <property type="match status" value="1"/>
</dbReference>